<dbReference type="PANTHER" id="PTHR35010">
    <property type="entry name" value="BLL4672 PROTEIN-RELATED"/>
    <property type="match status" value="1"/>
</dbReference>
<reference evidence="2 3" key="1">
    <citation type="submission" date="2024-03" db="EMBL/GenBank/DDBJ databases">
        <title>Rhodococcus navarretei sp. nov. and Pseudarthrobacter quantumdoti sp. nov., two new species with the ability to biosynthesize Quantum Dots isolated from soil samples at Union Glacier, Antarctica.</title>
        <authorList>
            <person name="Vargas M."/>
        </authorList>
    </citation>
    <scope>NUCLEOTIDE SEQUENCE [LARGE SCALE GENOMIC DNA]</scope>
    <source>
        <strain evidence="2 3">RC-2-3</strain>
    </source>
</reference>
<dbReference type="InterPro" id="IPR041413">
    <property type="entry name" value="MLTR_LBD"/>
</dbReference>
<dbReference type="InterPro" id="IPR001387">
    <property type="entry name" value="Cro/C1-type_HTH"/>
</dbReference>
<proteinExistence type="predicted"/>
<sequence>MDNRAEVREFLVSRRGQVAPEQVGLPAGTNRRVKGLRRSEVATLAGLSVEYYTRLERGAISGASGQVLESIARALRLDDAERAHLFNLAQAASPVARPPRRRTSKSYVPHQSLQWVLDAITAGPAFVRNGRMDLLAVNPLARAFYKDCYDMPGQPPNIARFTFLDERAHQFYPDWDAFAEVTVSILRTEAGRDPHNKELHDLIGELGTRSEEFRRRWGAHNVRHHGTGFKTFNHPVVGEMTLAFEGLEMAAEPGLTLTIYTAEPGSPSAERMQLLASWAASEYGNSVQAPSVKTRTDG</sequence>
<gene>
    <name evidence="2" type="ORF">WHH00_01735</name>
</gene>
<dbReference type="PROSITE" id="PS50943">
    <property type="entry name" value="HTH_CROC1"/>
    <property type="match status" value="1"/>
</dbReference>
<dbReference type="EMBL" id="CP148033">
    <property type="protein sequence ID" value="WXK93546.1"/>
    <property type="molecule type" value="Genomic_DNA"/>
</dbReference>
<keyword evidence="3" id="KW-1185">Reference proteome</keyword>
<dbReference type="CDD" id="cd00093">
    <property type="entry name" value="HTH_XRE"/>
    <property type="match status" value="1"/>
</dbReference>
<evidence type="ECO:0000259" key="1">
    <source>
        <dbReference type="PROSITE" id="PS50943"/>
    </source>
</evidence>
<dbReference type="Gene3D" id="3.30.450.180">
    <property type="match status" value="1"/>
</dbReference>
<protein>
    <submittedName>
        <fullName evidence="2">Helix-turn-helix transcriptional regulator</fullName>
    </submittedName>
</protein>
<dbReference type="SUPFAM" id="SSF47413">
    <property type="entry name" value="lambda repressor-like DNA-binding domains"/>
    <property type="match status" value="1"/>
</dbReference>
<organism evidence="2 3">
    <name type="scientific">Pseudarthrobacter quantipunctorum</name>
    <dbReference type="NCBI Taxonomy" id="3128980"/>
    <lineage>
        <taxon>Bacteria</taxon>
        <taxon>Bacillati</taxon>
        <taxon>Actinomycetota</taxon>
        <taxon>Actinomycetes</taxon>
        <taxon>Micrococcales</taxon>
        <taxon>Micrococcaceae</taxon>
        <taxon>Pseudarthrobacter</taxon>
    </lineage>
</organism>
<dbReference type="SMART" id="SM00530">
    <property type="entry name" value="HTH_XRE"/>
    <property type="match status" value="1"/>
</dbReference>
<dbReference type="Pfam" id="PF13560">
    <property type="entry name" value="HTH_31"/>
    <property type="match status" value="1"/>
</dbReference>
<dbReference type="RefSeq" id="WP_406635998.1">
    <property type="nucleotide sequence ID" value="NZ_CP148033.1"/>
</dbReference>
<dbReference type="InterPro" id="IPR010982">
    <property type="entry name" value="Lambda_DNA-bd_dom_sf"/>
</dbReference>
<evidence type="ECO:0000313" key="2">
    <source>
        <dbReference type="EMBL" id="WXK93546.1"/>
    </source>
</evidence>
<dbReference type="Proteomes" id="UP001623384">
    <property type="component" value="Chromosome"/>
</dbReference>
<dbReference type="PANTHER" id="PTHR35010:SF2">
    <property type="entry name" value="BLL4672 PROTEIN"/>
    <property type="match status" value="1"/>
</dbReference>
<dbReference type="Gene3D" id="1.10.260.40">
    <property type="entry name" value="lambda repressor-like DNA-binding domains"/>
    <property type="match status" value="1"/>
</dbReference>
<feature type="domain" description="HTH cro/C1-type" evidence="1">
    <location>
        <begin position="31"/>
        <end position="82"/>
    </location>
</feature>
<dbReference type="Pfam" id="PF17765">
    <property type="entry name" value="MLTR_LBD"/>
    <property type="match status" value="1"/>
</dbReference>
<evidence type="ECO:0000313" key="3">
    <source>
        <dbReference type="Proteomes" id="UP001623384"/>
    </source>
</evidence>
<accession>A0ABZ2R606</accession>
<name>A0ABZ2R606_9MICC</name>